<dbReference type="SUPFAM" id="SSF51735">
    <property type="entry name" value="NAD(P)-binding Rossmann-fold domains"/>
    <property type="match status" value="1"/>
</dbReference>
<keyword evidence="4" id="KW-1185">Reference proteome</keyword>
<dbReference type="Gene3D" id="1.10.1040.10">
    <property type="entry name" value="N-(1-d-carboxylethyl)-l-norvaline Dehydrogenase, domain 2"/>
    <property type="match status" value="1"/>
</dbReference>
<dbReference type="Proteomes" id="UP000652427">
    <property type="component" value="Unassembled WGS sequence"/>
</dbReference>
<evidence type="ECO:0000259" key="2">
    <source>
        <dbReference type="Pfam" id="PF09130"/>
    </source>
</evidence>
<dbReference type="InterPro" id="IPR006115">
    <property type="entry name" value="6PGDH_NADP-bd"/>
</dbReference>
<evidence type="ECO:0000313" key="4">
    <source>
        <dbReference type="Proteomes" id="UP000652427"/>
    </source>
</evidence>
<dbReference type="SUPFAM" id="SSF48179">
    <property type="entry name" value="6-phosphogluconate dehydrogenase C-terminal domain-like"/>
    <property type="match status" value="1"/>
</dbReference>
<dbReference type="InterPro" id="IPR013328">
    <property type="entry name" value="6PGD_dom2"/>
</dbReference>
<dbReference type="Gene3D" id="3.40.50.720">
    <property type="entry name" value="NAD(P)-binding Rossmann-like Domain"/>
    <property type="match status" value="1"/>
</dbReference>
<feature type="domain" description="Phosphogluconate dehydrogenase NAD-binding putative C-terminal" evidence="2">
    <location>
        <begin position="188"/>
        <end position="251"/>
    </location>
</feature>
<evidence type="ECO:0000313" key="3">
    <source>
        <dbReference type="EMBL" id="NVD27652.1"/>
    </source>
</evidence>
<reference evidence="3 4" key="1">
    <citation type="submission" date="2020-06" db="EMBL/GenBank/DDBJ databases">
        <authorList>
            <person name="Kim S.-J."/>
            <person name="Park S.-J."/>
        </authorList>
    </citation>
    <scope>NUCLEOTIDE SEQUENCE [LARGE SCALE GENOMIC DNA]</scope>
    <source>
        <strain evidence="3 4">SW-151</strain>
    </source>
</reference>
<feature type="domain" description="6-phosphogluconate dehydrogenase NADP-binding" evidence="1">
    <location>
        <begin position="5"/>
        <end position="116"/>
    </location>
</feature>
<dbReference type="EMBL" id="JABWMH010000002">
    <property type="protein sequence ID" value="NVD27652.1"/>
    <property type="molecule type" value="Genomic_DNA"/>
</dbReference>
<protein>
    <submittedName>
        <fullName evidence="3">NAD(P)-dependent oxidoreductase</fullName>
    </submittedName>
</protein>
<organism evidence="3 4">
    <name type="scientific">Parasphingorhabdus flavimaris</name>
    <dbReference type="NCBI Taxonomy" id="266812"/>
    <lineage>
        <taxon>Bacteria</taxon>
        <taxon>Pseudomonadati</taxon>
        <taxon>Pseudomonadota</taxon>
        <taxon>Alphaproteobacteria</taxon>
        <taxon>Sphingomonadales</taxon>
        <taxon>Sphingomonadaceae</taxon>
        <taxon>Parasphingorhabdus</taxon>
    </lineage>
</organism>
<evidence type="ECO:0000259" key="1">
    <source>
        <dbReference type="Pfam" id="PF03446"/>
    </source>
</evidence>
<sequence>MDQSITLVGYGEAGRTFARAAGWQSRAHVFDMQNLDDAFAEDRVCGCSTLAEALLGSNYAISVVTADQALVVAQDVATTIASGTLFFDMNSVAPDTKRAAADAIEAAGGHYIDAAIMSPVDPAGIAVPLLISGPHCEDGMEALSALGFTNVRIVGENVGRASTIKMLRSVMYKGVEALTAECLIACEKAGVIDEVLGSFNNDWSAQADYRLDRMLVHGTRRSAEMAEAVKTLEMLGVEPDLTRATVARQAALGELGLNPPPDGLNAKLKALAQ</sequence>
<dbReference type="InterPro" id="IPR036291">
    <property type="entry name" value="NAD(P)-bd_dom_sf"/>
</dbReference>
<name>A0ABX2N1T3_9SPHN</name>
<dbReference type="InterPro" id="IPR008927">
    <property type="entry name" value="6-PGluconate_DH-like_C_sf"/>
</dbReference>
<comment type="caution">
    <text evidence="3">The sequence shown here is derived from an EMBL/GenBank/DDBJ whole genome shotgun (WGS) entry which is preliminary data.</text>
</comment>
<dbReference type="Pfam" id="PF09130">
    <property type="entry name" value="DUF1932"/>
    <property type="match status" value="1"/>
</dbReference>
<gene>
    <name evidence="3" type="ORF">HUO14_07025</name>
</gene>
<accession>A0ABX2N1T3</accession>
<dbReference type="Pfam" id="PF03446">
    <property type="entry name" value="NAD_binding_2"/>
    <property type="match status" value="1"/>
</dbReference>
<dbReference type="InterPro" id="IPR015814">
    <property type="entry name" value="Pgluconate_DH_NAD-bd_C"/>
</dbReference>
<proteinExistence type="predicted"/>
<dbReference type="RefSeq" id="WP_176279157.1">
    <property type="nucleotide sequence ID" value="NZ_JABWMH010000002.1"/>
</dbReference>